<protein>
    <recommendedName>
        <fullName evidence="7">Pentacotripeptide-repeat region of PRORP domain-containing protein</fullName>
    </recommendedName>
</protein>
<dbReference type="InterPro" id="IPR002885">
    <property type="entry name" value="PPR_rpt"/>
</dbReference>
<dbReference type="OrthoDB" id="185373at2759"/>
<keyword evidence="2" id="KW-0677">Repeat</keyword>
<evidence type="ECO:0000256" key="4">
    <source>
        <dbReference type="PROSITE-ProRule" id="PRU00708"/>
    </source>
</evidence>
<evidence type="ECO:0000256" key="1">
    <source>
        <dbReference type="ARBA" id="ARBA00007626"/>
    </source>
</evidence>
<evidence type="ECO:0008006" key="7">
    <source>
        <dbReference type="Google" id="ProtNLM"/>
    </source>
</evidence>
<feature type="repeat" description="PPR" evidence="4">
    <location>
        <begin position="96"/>
        <end position="130"/>
    </location>
</feature>
<dbReference type="PROSITE" id="PS51375">
    <property type="entry name" value="PPR"/>
    <property type="match status" value="3"/>
</dbReference>
<dbReference type="NCBIfam" id="TIGR00756">
    <property type="entry name" value="PPR"/>
    <property type="match status" value="2"/>
</dbReference>
<dbReference type="Proteomes" id="UP000479710">
    <property type="component" value="Unassembled WGS sequence"/>
</dbReference>
<name>A0A6G1BJP7_9ORYZ</name>
<dbReference type="AlphaFoldDB" id="A0A6G1BJP7"/>
<reference evidence="5 6" key="1">
    <citation type="submission" date="2019-11" db="EMBL/GenBank/DDBJ databases">
        <title>Whole genome sequence of Oryza granulata.</title>
        <authorList>
            <person name="Li W."/>
        </authorList>
    </citation>
    <scope>NUCLEOTIDE SEQUENCE [LARGE SCALE GENOMIC DNA]</scope>
    <source>
        <strain evidence="6">cv. Menghai</strain>
        <tissue evidence="5">Leaf</tissue>
    </source>
</reference>
<evidence type="ECO:0000313" key="6">
    <source>
        <dbReference type="Proteomes" id="UP000479710"/>
    </source>
</evidence>
<feature type="repeat" description="PPR" evidence="4">
    <location>
        <begin position="61"/>
        <end position="95"/>
    </location>
</feature>
<evidence type="ECO:0000256" key="2">
    <source>
        <dbReference type="ARBA" id="ARBA00022737"/>
    </source>
</evidence>
<accession>A0A6G1BJP7</accession>
<keyword evidence="3" id="KW-0809">Transit peptide</keyword>
<dbReference type="PANTHER" id="PTHR47447:SF28">
    <property type="entry name" value="PENTACOTRIPEPTIDE-REPEAT REGION OF PRORP DOMAIN-CONTAINING PROTEIN"/>
    <property type="match status" value="1"/>
</dbReference>
<evidence type="ECO:0000256" key="3">
    <source>
        <dbReference type="ARBA" id="ARBA00022946"/>
    </source>
</evidence>
<organism evidence="5 6">
    <name type="scientific">Oryza meyeriana var. granulata</name>
    <dbReference type="NCBI Taxonomy" id="110450"/>
    <lineage>
        <taxon>Eukaryota</taxon>
        <taxon>Viridiplantae</taxon>
        <taxon>Streptophyta</taxon>
        <taxon>Embryophyta</taxon>
        <taxon>Tracheophyta</taxon>
        <taxon>Spermatophyta</taxon>
        <taxon>Magnoliopsida</taxon>
        <taxon>Liliopsida</taxon>
        <taxon>Poales</taxon>
        <taxon>Poaceae</taxon>
        <taxon>BOP clade</taxon>
        <taxon>Oryzoideae</taxon>
        <taxon>Oryzeae</taxon>
        <taxon>Oryzinae</taxon>
        <taxon>Oryza</taxon>
        <taxon>Oryza meyeriana</taxon>
    </lineage>
</organism>
<dbReference type="PANTHER" id="PTHR47447">
    <property type="entry name" value="OS03G0856100 PROTEIN"/>
    <property type="match status" value="1"/>
</dbReference>
<comment type="caution">
    <text evidence="5">The sequence shown here is derived from an EMBL/GenBank/DDBJ whole genome shotgun (WGS) entry which is preliminary data.</text>
</comment>
<dbReference type="InterPro" id="IPR011990">
    <property type="entry name" value="TPR-like_helical_dom_sf"/>
</dbReference>
<keyword evidence="6" id="KW-1185">Reference proteome</keyword>
<proteinExistence type="inferred from homology"/>
<dbReference type="Pfam" id="PF13041">
    <property type="entry name" value="PPR_2"/>
    <property type="match status" value="1"/>
</dbReference>
<gene>
    <name evidence="5" type="ORF">E2562_006927</name>
</gene>
<comment type="similarity">
    <text evidence="1">Belongs to the PPR family. P subfamily.</text>
</comment>
<dbReference type="Gene3D" id="1.25.40.10">
    <property type="entry name" value="Tetratricopeptide repeat domain"/>
    <property type="match status" value="1"/>
</dbReference>
<feature type="repeat" description="PPR" evidence="4">
    <location>
        <begin position="26"/>
        <end position="60"/>
    </location>
</feature>
<sequence>MWLHSRDVEFAVSLLTNASSHGLCPDISTYKVMIPAVAKVGRIAEAFRLFYAALEDDHRPFQSLFAAIIKALCKAGRFADAFAFFGDMESKGHPPNRPVYVMLVKMCVRGGRFVEAANYLVEMSEAGFAPLLLFHLGPCKSLGNATGLLGSQVELGEDSMLPSEVLVDASTGPPLPLPLRWLMLYIFYDNYNICYM</sequence>
<dbReference type="EMBL" id="SPHZ02000012">
    <property type="protein sequence ID" value="KAF0888011.1"/>
    <property type="molecule type" value="Genomic_DNA"/>
</dbReference>
<evidence type="ECO:0000313" key="5">
    <source>
        <dbReference type="EMBL" id="KAF0888011.1"/>
    </source>
</evidence>